<evidence type="ECO:0000313" key="3">
    <source>
        <dbReference type="EMBL" id="CAE6501314.1"/>
    </source>
</evidence>
<dbReference type="Pfam" id="PF00566">
    <property type="entry name" value="RabGAP-TBC"/>
    <property type="match status" value="1"/>
</dbReference>
<feature type="compositionally biased region" description="Polar residues" evidence="1">
    <location>
        <begin position="100"/>
        <end position="110"/>
    </location>
</feature>
<feature type="compositionally biased region" description="Low complexity" evidence="1">
    <location>
        <begin position="165"/>
        <end position="177"/>
    </location>
</feature>
<accession>A0A8H3CVN0</accession>
<dbReference type="PROSITE" id="PS50086">
    <property type="entry name" value="TBC_RABGAP"/>
    <property type="match status" value="1"/>
</dbReference>
<feature type="domain" description="Rab-GAP TBC" evidence="2">
    <location>
        <begin position="355"/>
        <end position="550"/>
    </location>
</feature>
<dbReference type="GO" id="GO:0005096">
    <property type="term" value="F:GTPase activator activity"/>
    <property type="evidence" value="ECO:0007669"/>
    <property type="project" value="TreeGrafter"/>
</dbReference>
<feature type="region of interest" description="Disordered" evidence="1">
    <location>
        <begin position="1"/>
        <end position="25"/>
    </location>
</feature>
<dbReference type="InterPro" id="IPR000195">
    <property type="entry name" value="Rab-GAP-TBC_dom"/>
</dbReference>
<dbReference type="AlphaFoldDB" id="A0A8H3CVN0"/>
<organism evidence="3 4">
    <name type="scientific">Rhizoctonia solani</name>
    <dbReference type="NCBI Taxonomy" id="456999"/>
    <lineage>
        <taxon>Eukaryota</taxon>
        <taxon>Fungi</taxon>
        <taxon>Dikarya</taxon>
        <taxon>Basidiomycota</taxon>
        <taxon>Agaricomycotina</taxon>
        <taxon>Agaricomycetes</taxon>
        <taxon>Cantharellales</taxon>
        <taxon>Ceratobasidiaceae</taxon>
        <taxon>Rhizoctonia</taxon>
    </lineage>
</organism>
<evidence type="ECO:0000259" key="2">
    <source>
        <dbReference type="PROSITE" id="PS50086"/>
    </source>
</evidence>
<comment type="caution">
    <text evidence="3">The sequence shown here is derived from an EMBL/GenBank/DDBJ whole genome shotgun (WGS) entry which is preliminary data.</text>
</comment>
<dbReference type="EMBL" id="CAJMWZ010005147">
    <property type="protein sequence ID" value="CAE6501314.1"/>
    <property type="molecule type" value="Genomic_DNA"/>
</dbReference>
<protein>
    <recommendedName>
        <fullName evidence="2">Rab-GAP TBC domain-containing protein</fullName>
    </recommendedName>
</protein>
<feature type="region of interest" description="Disordered" evidence="1">
    <location>
        <begin position="283"/>
        <end position="314"/>
    </location>
</feature>
<gene>
    <name evidence="3" type="ORF">RDB_LOCUS95479</name>
</gene>
<dbReference type="Gene3D" id="1.10.472.80">
    <property type="entry name" value="Ypt/Rab-GAP domain of gyp1p, domain 3"/>
    <property type="match status" value="1"/>
</dbReference>
<feature type="region of interest" description="Disordered" evidence="1">
    <location>
        <begin position="41"/>
        <end position="183"/>
    </location>
</feature>
<reference evidence="3" key="1">
    <citation type="submission" date="2021-01" db="EMBL/GenBank/DDBJ databases">
        <authorList>
            <person name="Kaushik A."/>
        </authorList>
    </citation>
    <scope>NUCLEOTIDE SEQUENCE</scope>
    <source>
        <strain evidence="3">Type strain: AG8-Rh-89/</strain>
    </source>
</reference>
<dbReference type="Gene3D" id="1.10.8.270">
    <property type="entry name" value="putative rabgap domain of human tbc1 domain family member 14 like domains"/>
    <property type="match status" value="1"/>
</dbReference>
<dbReference type="SMART" id="SM00164">
    <property type="entry name" value="TBC"/>
    <property type="match status" value="1"/>
</dbReference>
<sequence length="633" mass="71029">MAATQTIIPHHRMPPSSYETASIRSSSEDTAATIFSMYEDPAPLNMKQAPPVPVLDPKYRSDTSRTVSITSDRSQRNSGNRRSYGALEHSGFSAGPSASPYPTRQTSLQQERALKPVTTSRTSSPRLHMNTQPYPSQPSPGSELLTPVDRERRPSSKQSAHTILTQTSHTAPTTHTEYTSRHSNEDADAFRVRATYAKLEAEGVPGDGWLEGVERTRTRVVSAASAAVLEATRGTGGKGADVSAEEEARLRSTDRYGFFVTPSPRHEGRLALLPALPLKTSASPHKSVSIPLPTSMPTLPSISRIPPPTISPREDTRIGKWERMLVPASSGGVGGEGWKWNPLKMKKRTERIFKGVPDRWRGAGWGTLVEERRISRREKRLSVNELRVQYRDLLDAPSEHDVQIDLDVPRTISGHVFFHTRYGQGQRSLFYVLHAFAQVCPSCGYVQGMGPIAATLLNYFEPERTYAILVRLHDEYEMHTIFQPGFPGLLESIYVQERLIERIMPGVYQALSTHMISSTSFVTKWYITLFANTVPYQTQLRLWDVFLLEGRDVLVIAAVAVLWVLKDHICAPQANFETILSLLSSTFVFEDEDALFRWMERLLTDTRLRREMDSWRVEWARLVAEGKSGKALL</sequence>
<dbReference type="SUPFAM" id="SSF47923">
    <property type="entry name" value="Ypt/Rab-GAP domain of gyp1p"/>
    <property type="match status" value="2"/>
</dbReference>
<dbReference type="GO" id="GO:0031267">
    <property type="term" value="F:small GTPase binding"/>
    <property type="evidence" value="ECO:0007669"/>
    <property type="project" value="TreeGrafter"/>
</dbReference>
<dbReference type="FunFam" id="1.10.8.270:FF:000023">
    <property type="entry name" value="TBC domain-containing protein C1778.09"/>
    <property type="match status" value="1"/>
</dbReference>
<feature type="compositionally biased region" description="Polar residues" evidence="1">
    <location>
        <begin position="117"/>
        <end position="134"/>
    </location>
</feature>
<name>A0A8H3CVN0_9AGAM</name>
<evidence type="ECO:0000256" key="1">
    <source>
        <dbReference type="SAM" id="MobiDB-lite"/>
    </source>
</evidence>
<dbReference type="InterPro" id="IPR035969">
    <property type="entry name" value="Rab-GAP_TBC_sf"/>
</dbReference>
<evidence type="ECO:0000313" key="4">
    <source>
        <dbReference type="Proteomes" id="UP000663850"/>
    </source>
</evidence>
<dbReference type="PANTHER" id="PTHR47219:SF9">
    <property type="entry name" value="GTPASE ACTIVATING PROTEIN AND CENTROSOME-ASSOCIATED, ISOFORM B"/>
    <property type="match status" value="1"/>
</dbReference>
<dbReference type="InterPro" id="IPR050302">
    <property type="entry name" value="Rab_GAP_TBC_domain"/>
</dbReference>
<dbReference type="PANTHER" id="PTHR47219">
    <property type="entry name" value="RAB GTPASE-ACTIVATING PROTEIN 1-LIKE"/>
    <property type="match status" value="1"/>
</dbReference>
<dbReference type="Proteomes" id="UP000663850">
    <property type="component" value="Unassembled WGS sequence"/>
</dbReference>
<feature type="compositionally biased region" description="Polar residues" evidence="1">
    <location>
        <begin position="64"/>
        <end position="81"/>
    </location>
</feature>
<proteinExistence type="predicted"/>